<reference evidence="1 2" key="1">
    <citation type="submission" date="2018-06" db="EMBL/GenBank/DDBJ databases">
        <authorList>
            <consortium name="Pathogen Informatics"/>
            <person name="Doyle S."/>
        </authorList>
    </citation>
    <scope>NUCLEOTIDE SEQUENCE [LARGE SCALE GENOMIC DNA]</scope>
    <source>
        <strain evidence="1 2">NCTC11370</strain>
    </source>
</reference>
<dbReference type="AlphaFoldDB" id="A0A377GDN2"/>
<organism evidence="1 2">
    <name type="scientific">Fluoribacter dumoffii</name>
    <dbReference type="NCBI Taxonomy" id="463"/>
    <lineage>
        <taxon>Bacteria</taxon>
        <taxon>Pseudomonadati</taxon>
        <taxon>Pseudomonadota</taxon>
        <taxon>Gammaproteobacteria</taxon>
        <taxon>Legionellales</taxon>
        <taxon>Legionellaceae</taxon>
        <taxon>Fluoribacter</taxon>
    </lineage>
</organism>
<evidence type="ECO:0000313" key="2">
    <source>
        <dbReference type="Proteomes" id="UP000254554"/>
    </source>
</evidence>
<dbReference type="InterPro" id="IPR018691">
    <property type="entry name" value="DUF2188"/>
</dbReference>
<gene>
    <name evidence="1" type="ORF">NCTC11370_03015</name>
</gene>
<dbReference type="STRING" id="1094715.GCA_000236165_03001"/>
<dbReference type="Pfam" id="PF09954">
    <property type="entry name" value="DUF2188"/>
    <property type="match status" value="1"/>
</dbReference>
<dbReference type="RefSeq" id="WP_010655032.1">
    <property type="nucleotide sequence ID" value="NZ_JAPHOO010000002.1"/>
</dbReference>
<dbReference type="OrthoDB" id="8858565at2"/>
<evidence type="ECO:0008006" key="3">
    <source>
        <dbReference type="Google" id="ProtNLM"/>
    </source>
</evidence>
<accession>A0A377GDN2</accession>
<proteinExistence type="predicted"/>
<keyword evidence="2" id="KW-1185">Reference proteome</keyword>
<evidence type="ECO:0000313" key="1">
    <source>
        <dbReference type="EMBL" id="STO22913.1"/>
    </source>
</evidence>
<sequence length="73" mass="8514">MNKEHHVVHNVQGGWDIEQTHNSSILHFKSKKEAVDKARELSKKEHTELVIHDKYGRIETKDSHGHDPRNIRG</sequence>
<protein>
    <recommendedName>
        <fullName evidence="3">DUF2188 domain-containing protein</fullName>
    </recommendedName>
</protein>
<dbReference type="Proteomes" id="UP000254554">
    <property type="component" value="Unassembled WGS sequence"/>
</dbReference>
<dbReference type="GeneID" id="93293901"/>
<name>A0A377GDN2_9GAMM</name>
<dbReference type="EMBL" id="UGGT01000001">
    <property type="protein sequence ID" value="STO22913.1"/>
    <property type="molecule type" value="Genomic_DNA"/>
</dbReference>